<proteinExistence type="predicted"/>
<evidence type="ECO:0000313" key="1">
    <source>
        <dbReference type="EMBL" id="DAD80346.1"/>
    </source>
</evidence>
<sequence>MTDKKFTMYIFVNCKNVVISTLLTMYSNIYCR</sequence>
<organism evidence="1">
    <name type="scientific">Siphoviridae sp. ctX581</name>
    <dbReference type="NCBI Taxonomy" id="2826365"/>
    <lineage>
        <taxon>Viruses</taxon>
        <taxon>Duplodnaviria</taxon>
        <taxon>Heunggongvirae</taxon>
        <taxon>Uroviricota</taxon>
        <taxon>Caudoviricetes</taxon>
    </lineage>
</organism>
<accession>A0A8S5MDN2</accession>
<dbReference type="EMBL" id="BK014883">
    <property type="protein sequence ID" value="DAD80346.1"/>
    <property type="molecule type" value="Genomic_DNA"/>
</dbReference>
<reference evidence="1" key="1">
    <citation type="journal article" date="2021" name="Proc. Natl. Acad. Sci. U.S.A.">
        <title>A Catalog of Tens of Thousands of Viruses from Human Metagenomes Reveals Hidden Associations with Chronic Diseases.</title>
        <authorList>
            <person name="Tisza M.J."/>
            <person name="Buck C.B."/>
        </authorList>
    </citation>
    <scope>NUCLEOTIDE SEQUENCE</scope>
    <source>
        <strain evidence="1">CtX581</strain>
    </source>
</reference>
<protein>
    <submittedName>
        <fullName evidence="1">Uncharacterized protein</fullName>
    </submittedName>
</protein>
<name>A0A8S5MDN2_9CAUD</name>